<comment type="caution">
    <text evidence="2">The sequence shown here is derived from an EMBL/GenBank/DDBJ whole genome shotgun (WGS) entry which is preliminary data.</text>
</comment>
<reference evidence="2 3" key="1">
    <citation type="submission" date="2020-07" db="EMBL/GenBank/DDBJ databases">
        <title>Sequencing the genomes of 1000 actinobacteria strains.</title>
        <authorList>
            <person name="Klenk H.-P."/>
        </authorList>
    </citation>
    <scope>NUCLEOTIDE SEQUENCE [LARGE SCALE GENOMIC DNA]</scope>
    <source>
        <strain evidence="2 3">DSM 23819</strain>
    </source>
</reference>
<proteinExistence type="predicted"/>
<dbReference type="InterPro" id="IPR007391">
    <property type="entry name" value="Vancomycin_resist_VanW"/>
</dbReference>
<dbReference type="Pfam" id="PF04294">
    <property type="entry name" value="VanW"/>
    <property type="match status" value="1"/>
</dbReference>
<organism evidence="2 3">
    <name type="scientific">Nocardioides daedukensis</name>
    <dbReference type="NCBI Taxonomy" id="634462"/>
    <lineage>
        <taxon>Bacteria</taxon>
        <taxon>Bacillati</taxon>
        <taxon>Actinomycetota</taxon>
        <taxon>Actinomycetes</taxon>
        <taxon>Propionibacteriales</taxon>
        <taxon>Nocardioidaceae</taxon>
        <taxon>Nocardioides</taxon>
    </lineage>
</organism>
<feature type="domain" description="YoaR-like putative peptidoglycan binding" evidence="1">
    <location>
        <begin position="248"/>
        <end position="316"/>
    </location>
</feature>
<gene>
    <name evidence="2" type="ORF">BJ980_003345</name>
</gene>
<dbReference type="RefSeq" id="WP_179503356.1">
    <property type="nucleotide sequence ID" value="NZ_JACCAA010000001.1"/>
</dbReference>
<dbReference type="Proteomes" id="UP000540656">
    <property type="component" value="Unassembled WGS sequence"/>
</dbReference>
<dbReference type="PANTHER" id="PTHR35788:SF1">
    <property type="entry name" value="EXPORTED PROTEIN"/>
    <property type="match status" value="1"/>
</dbReference>
<name>A0A7Y9S4J0_9ACTN</name>
<dbReference type="InterPro" id="IPR052913">
    <property type="entry name" value="Glycopeptide_resist_protein"/>
</dbReference>
<dbReference type="PANTHER" id="PTHR35788">
    <property type="entry name" value="EXPORTED PROTEIN-RELATED"/>
    <property type="match status" value="1"/>
</dbReference>
<keyword evidence="3" id="KW-1185">Reference proteome</keyword>
<evidence type="ECO:0000313" key="2">
    <source>
        <dbReference type="EMBL" id="NYG60422.1"/>
    </source>
</evidence>
<protein>
    <submittedName>
        <fullName evidence="2">Vancomycin resistance protein YoaR</fullName>
    </submittedName>
</protein>
<dbReference type="InterPro" id="IPR022029">
    <property type="entry name" value="YoaR-like_PG-bd"/>
</dbReference>
<sequence length="567" mass="60760">MKKPSSESNGGRVVILTVLGLLVLVAVGYAAAYAGAGAKVPRATTVAGIDIGGKERGDAIAALEKGLAERDSIQVTVDGKAASAIGAEKAGITVDTAATVEQAGSGKSWSPSRLWNYYTGGDEVEPVIDVDEDALSAALDELNKKVGTEPKEGRVAFRRGEAVTIAGKSGEGVDPDAARDALVRAAVWGESAELELVEIKPEIDETDVQDALNEFANPATSGPVTLVFDKHKVVLTPEEFTPVLSMKAADGKLAPELDEKKLSKLVRSKFAEDMGQPVDATVKLVDGKPKVIPGKPGVDYDQKDINEAFLALVSKESGRQVKVPSKVVKPKFTTADAKKLGIVEEVSSFSTYYPHAEYRNVNLGRAGELIDGTVLKPGETFSLNDIVGERTAANGFVEGYIISNGILKKDYGGGVSQMATTVFNAMFFAGYEDVEHRPHSFYIDRYPVGREATVVWGALDLAFKNDTEHGVLIDVEVNKSGPGGQGEVKVTMYSTEVWDITSSTGDRYNFTSPKTRELTTDDCEPNAGYGGFDIDVWRYFHKPGSSKVEKSEKFHTTYTPSDKVVCK</sequence>
<dbReference type="EMBL" id="JACCAA010000001">
    <property type="protein sequence ID" value="NYG60422.1"/>
    <property type="molecule type" value="Genomic_DNA"/>
</dbReference>
<dbReference type="Pfam" id="PF12229">
    <property type="entry name" value="PG_binding_4"/>
    <property type="match status" value="2"/>
</dbReference>
<evidence type="ECO:0000313" key="3">
    <source>
        <dbReference type="Proteomes" id="UP000540656"/>
    </source>
</evidence>
<accession>A0A7Y9S4J0</accession>
<evidence type="ECO:0000259" key="1">
    <source>
        <dbReference type="Pfam" id="PF12229"/>
    </source>
</evidence>
<feature type="domain" description="YoaR-like putative peptidoglycan binding" evidence="1">
    <location>
        <begin position="88"/>
        <end position="194"/>
    </location>
</feature>
<dbReference type="AlphaFoldDB" id="A0A7Y9S4J0"/>